<keyword evidence="2" id="KW-0472">Membrane</keyword>
<comment type="caution">
    <text evidence="3">The sequence shown here is derived from an EMBL/GenBank/DDBJ whole genome shotgun (WGS) entry which is preliminary data.</text>
</comment>
<evidence type="ECO:0000313" key="3">
    <source>
        <dbReference type="EMBL" id="KAF7307570.1"/>
    </source>
</evidence>
<feature type="transmembrane region" description="Helical" evidence="2">
    <location>
        <begin position="15"/>
        <end position="35"/>
    </location>
</feature>
<feature type="compositionally biased region" description="Low complexity" evidence="1">
    <location>
        <begin position="65"/>
        <end position="83"/>
    </location>
</feature>
<dbReference type="RefSeq" id="XP_037222589.1">
    <property type="nucleotide sequence ID" value="XM_037362297.1"/>
</dbReference>
<keyword evidence="4" id="KW-1185">Reference proteome</keyword>
<feature type="compositionally biased region" description="Basic residues" evidence="1">
    <location>
        <begin position="49"/>
        <end position="64"/>
    </location>
</feature>
<feature type="compositionally biased region" description="Basic and acidic residues" evidence="1">
    <location>
        <begin position="253"/>
        <end position="264"/>
    </location>
</feature>
<protein>
    <submittedName>
        <fullName evidence="3">Uncharacterized protein</fullName>
    </submittedName>
</protein>
<dbReference type="AlphaFoldDB" id="A0A8H6T154"/>
<keyword evidence="2" id="KW-1133">Transmembrane helix</keyword>
<dbReference type="GeneID" id="59344813"/>
<evidence type="ECO:0000256" key="2">
    <source>
        <dbReference type="SAM" id="Phobius"/>
    </source>
</evidence>
<keyword evidence="2" id="KW-0812">Transmembrane</keyword>
<feature type="compositionally biased region" description="Low complexity" evidence="1">
    <location>
        <begin position="243"/>
        <end position="252"/>
    </location>
</feature>
<organism evidence="3 4">
    <name type="scientific">Mycena indigotica</name>
    <dbReference type="NCBI Taxonomy" id="2126181"/>
    <lineage>
        <taxon>Eukaryota</taxon>
        <taxon>Fungi</taxon>
        <taxon>Dikarya</taxon>
        <taxon>Basidiomycota</taxon>
        <taxon>Agaricomycotina</taxon>
        <taxon>Agaricomycetes</taxon>
        <taxon>Agaricomycetidae</taxon>
        <taxon>Agaricales</taxon>
        <taxon>Marasmiineae</taxon>
        <taxon>Mycenaceae</taxon>
        <taxon>Mycena</taxon>
    </lineage>
</organism>
<evidence type="ECO:0000256" key="1">
    <source>
        <dbReference type="SAM" id="MobiDB-lite"/>
    </source>
</evidence>
<dbReference type="Proteomes" id="UP000636479">
    <property type="component" value="Unassembled WGS sequence"/>
</dbReference>
<name>A0A8H6T154_9AGAR</name>
<feature type="compositionally biased region" description="Basic residues" evidence="1">
    <location>
        <begin position="89"/>
        <end position="103"/>
    </location>
</feature>
<reference evidence="3" key="1">
    <citation type="submission" date="2020-05" db="EMBL/GenBank/DDBJ databases">
        <title>Mycena genomes resolve the evolution of fungal bioluminescence.</title>
        <authorList>
            <person name="Tsai I.J."/>
        </authorList>
    </citation>
    <scope>NUCLEOTIDE SEQUENCE</scope>
    <source>
        <strain evidence="3">171206Taipei</strain>
    </source>
</reference>
<feature type="compositionally biased region" description="Basic and acidic residues" evidence="1">
    <location>
        <begin position="120"/>
        <end position="138"/>
    </location>
</feature>
<dbReference type="EMBL" id="JACAZF010000004">
    <property type="protein sequence ID" value="KAF7307570.1"/>
    <property type="molecule type" value="Genomic_DNA"/>
</dbReference>
<feature type="region of interest" description="Disordered" evidence="1">
    <location>
        <begin position="234"/>
        <end position="322"/>
    </location>
</feature>
<dbReference type="OrthoDB" id="3069322at2759"/>
<proteinExistence type="predicted"/>
<evidence type="ECO:0000313" key="4">
    <source>
        <dbReference type="Proteomes" id="UP000636479"/>
    </source>
</evidence>
<sequence>MDVRSRGTLLTSAGLLYASIGFTLSVLSTFLRLLWPFHGTRDDPTKALSMRRRSTIHRKHKRRSSIPPTLTNPSNSSSEESPSPENPRRHPTFLKPTTRRARSRSLERTVHNRNNSVRLGRSELRVPPETRNGHRRSESTPPTPFPRQWSFPEQQTSLAPPELQPPSIHHERGPSVDSTHSHLSFLQLPKKLKRSTSIISTETCGEKRRSQLLGPLLHKRKASDARRWSGISFTSVDDEGDTSASSPDAVADSPRHSIDTRQSIDHLPVPKRSQTLRTRPYEAPYFFPVPGSTEAEEYVPPLRPRPSRSGTLPVDRPLSGVF</sequence>
<accession>A0A8H6T154</accession>
<gene>
    <name evidence="3" type="ORF">MIND_00551800</name>
</gene>
<feature type="region of interest" description="Disordered" evidence="1">
    <location>
        <begin position="42"/>
        <end position="182"/>
    </location>
</feature>